<sequence length="219" mass="24293" precursor="true">MKKRLMVANILMIAVFLSACGAGASKTSHSTTESESSQLRHSRAANQATVVNSKMQAKFKRIKTGDITSGVGGSSKAEVCAIMGKPDKISKANQTGTNKNSQVYTWVFLHRRNKRLYNAISIDFIRGKTVSKNAFHTGTSSKISTRQYQQIKKGDHLDTVRKQLGTPIEEMVMGSNRHYGSQTLVYLDENNQKTYTFNFSQQRLLGKTPFTSKGKPSHP</sequence>
<name>A0A1Z5I9T1_9LACO</name>
<organism evidence="4 5">
    <name type="scientific">Secundilactobacillus mixtipabuli</name>
    <dbReference type="NCBI Taxonomy" id="1435342"/>
    <lineage>
        <taxon>Bacteria</taxon>
        <taxon>Bacillati</taxon>
        <taxon>Bacillota</taxon>
        <taxon>Bacilli</taxon>
        <taxon>Lactobacillales</taxon>
        <taxon>Lactobacillaceae</taxon>
        <taxon>Secundilactobacillus</taxon>
    </lineage>
</organism>
<dbReference type="OrthoDB" id="2300016at2"/>
<dbReference type="Gene3D" id="3.30.1450.10">
    <property type="match status" value="2"/>
</dbReference>
<keyword evidence="5" id="KW-1185">Reference proteome</keyword>
<feature type="region of interest" description="Disordered" evidence="2">
    <location>
        <begin position="27"/>
        <end position="46"/>
    </location>
</feature>
<evidence type="ECO:0000256" key="1">
    <source>
        <dbReference type="ARBA" id="ARBA00022729"/>
    </source>
</evidence>
<dbReference type="InterPro" id="IPR037873">
    <property type="entry name" value="BamE-like"/>
</dbReference>
<keyword evidence="1 3" id="KW-0732">Signal</keyword>
<dbReference type="RefSeq" id="WP_089108379.1">
    <property type="nucleotide sequence ID" value="NZ_BCMF01000002.1"/>
</dbReference>
<evidence type="ECO:0000313" key="4">
    <source>
        <dbReference type="EMBL" id="GAW98566.1"/>
    </source>
</evidence>
<accession>A0A1Z5I9T1</accession>
<evidence type="ECO:0000313" key="5">
    <source>
        <dbReference type="Proteomes" id="UP000198374"/>
    </source>
</evidence>
<feature type="signal peptide" evidence="3">
    <location>
        <begin position="1"/>
        <end position="24"/>
    </location>
</feature>
<dbReference type="EMBL" id="BCMF01000002">
    <property type="protein sequence ID" value="GAW98566.1"/>
    <property type="molecule type" value="Genomic_DNA"/>
</dbReference>
<comment type="caution">
    <text evidence="4">The sequence shown here is derived from an EMBL/GenBank/DDBJ whole genome shotgun (WGS) entry which is preliminary data.</text>
</comment>
<feature type="compositionally biased region" description="Low complexity" evidence="2">
    <location>
        <begin position="27"/>
        <end position="37"/>
    </location>
</feature>
<evidence type="ECO:0000256" key="2">
    <source>
        <dbReference type="SAM" id="MobiDB-lite"/>
    </source>
</evidence>
<reference evidence="4 5" key="1">
    <citation type="submission" date="2015-11" db="EMBL/GenBank/DDBJ databases">
        <title>Draft genome sequences of new species of the genus Lactobacillus isolated from orchardgrass silage.</title>
        <authorList>
            <person name="Tohno M."/>
            <person name="Tanizawa Y."/>
            <person name="Arita M."/>
        </authorList>
    </citation>
    <scope>NUCLEOTIDE SEQUENCE [LARGE SCALE GENOMIC DNA]</scope>
    <source>
        <strain evidence="4 5">IWT30</strain>
    </source>
</reference>
<dbReference type="Proteomes" id="UP000198374">
    <property type="component" value="Unassembled WGS sequence"/>
</dbReference>
<feature type="chain" id="PRO_5013029358" description="DUF3862 domain-containing protein" evidence="3">
    <location>
        <begin position="25"/>
        <end position="219"/>
    </location>
</feature>
<dbReference type="AlphaFoldDB" id="A0A1Z5I9T1"/>
<protein>
    <recommendedName>
        <fullName evidence="6">DUF3862 domain-containing protein</fullName>
    </recommendedName>
</protein>
<gene>
    <name evidence="4" type="ORF">IWT30_00513</name>
</gene>
<evidence type="ECO:0000256" key="3">
    <source>
        <dbReference type="SAM" id="SignalP"/>
    </source>
</evidence>
<evidence type="ECO:0008006" key="6">
    <source>
        <dbReference type="Google" id="ProtNLM"/>
    </source>
</evidence>
<dbReference type="Pfam" id="PF12978">
    <property type="entry name" value="DUF3862"/>
    <property type="match status" value="1"/>
</dbReference>
<dbReference type="InterPro" id="IPR024418">
    <property type="entry name" value="DUF3862"/>
</dbReference>
<dbReference type="PROSITE" id="PS51257">
    <property type="entry name" value="PROKAR_LIPOPROTEIN"/>
    <property type="match status" value="1"/>
</dbReference>
<proteinExistence type="predicted"/>